<keyword evidence="2" id="KW-1133">Transmembrane helix</keyword>
<evidence type="ECO:0000256" key="2">
    <source>
        <dbReference type="SAM" id="Phobius"/>
    </source>
</evidence>
<sequence>MTGTGTLTHPGENAADSEVGTSDVSWESLSSEELKSVVSRGVQGGEWFYAASRELQRRAALATTTAEEAETTVTRRKQQLTQIVILAVAAFLLVASAIEIWSRF</sequence>
<name>A0ABT0S0E2_9SPHN</name>
<keyword evidence="4" id="KW-1185">Reference proteome</keyword>
<dbReference type="RefSeq" id="WP_249830795.1">
    <property type="nucleotide sequence ID" value="NZ_JAMGBE010000001.1"/>
</dbReference>
<feature type="region of interest" description="Disordered" evidence="1">
    <location>
        <begin position="1"/>
        <end position="24"/>
    </location>
</feature>
<dbReference type="Proteomes" id="UP001165342">
    <property type="component" value="Unassembled WGS sequence"/>
</dbReference>
<organism evidence="3 4">
    <name type="scientific">Sphingomonas hankyongi</name>
    <dbReference type="NCBI Taxonomy" id="2908209"/>
    <lineage>
        <taxon>Bacteria</taxon>
        <taxon>Pseudomonadati</taxon>
        <taxon>Pseudomonadota</taxon>
        <taxon>Alphaproteobacteria</taxon>
        <taxon>Sphingomonadales</taxon>
        <taxon>Sphingomonadaceae</taxon>
        <taxon>Sphingomonas</taxon>
    </lineage>
</organism>
<reference evidence="3" key="1">
    <citation type="submission" date="2022-05" db="EMBL/GenBank/DDBJ databases">
        <authorList>
            <person name="Jo J.-H."/>
            <person name="Im W.-T."/>
        </authorList>
    </citation>
    <scope>NUCLEOTIDE SEQUENCE</scope>
    <source>
        <strain evidence="3">SE220</strain>
    </source>
</reference>
<keyword evidence="2" id="KW-0812">Transmembrane</keyword>
<protein>
    <submittedName>
        <fullName evidence="3">Uncharacterized protein</fullName>
    </submittedName>
</protein>
<accession>A0ABT0S0E2</accession>
<comment type="caution">
    <text evidence="3">The sequence shown here is derived from an EMBL/GenBank/DDBJ whole genome shotgun (WGS) entry which is preliminary data.</text>
</comment>
<evidence type="ECO:0000256" key="1">
    <source>
        <dbReference type="SAM" id="MobiDB-lite"/>
    </source>
</evidence>
<gene>
    <name evidence="3" type="ORF">LZ538_04560</name>
</gene>
<evidence type="ECO:0000313" key="3">
    <source>
        <dbReference type="EMBL" id="MCL6729329.1"/>
    </source>
</evidence>
<feature type="transmembrane region" description="Helical" evidence="2">
    <location>
        <begin position="83"/>
        <end position="102"/>
    </location>
</feature>
<evidence type="ECO:0000313" key="4">
    <source>
        <dbReference type="Proteomes" id="UP001165342"/>
    </source>
</evidence>
<proteinExistence type="predicted"/>
<keyword evidence="2" id="KW-0472">Membrane</keyword>
<dbReference type="EMBL" id="JAMGBE010000001">
    <property type="protein sequence ID" value="MCL6729329.1"/>
    <property type="molecule type" value="Genomic_DNA"/>
</dbReference>